<dbReference type="SFLD" id="SFLDS00003">
    <property type="entry name" value="Haloacid_Dehalogenase"/>
    <property type="match status" value="1"/>
</dbReference>
<dbReference type="SFLD" id="SFLDG01129">
    <property type="entry name" value="C1.5:_HAD__Beta-PGM__Phosphata"/>
    <property type="match status" value="1"/>
</dbReference>
<dbReference type="InterPro" id="IPR036412">
    <property type="entry name" value="HAD-like_sf"/>
</dbReference>
<dbReference type="InterPro" id="IPR051828">
    <property type="entry name" value="HAD-like_hydrolase_domain"/>
</dbReference>
<evidence type="ECO:0000313" key="2">
    <source>
        <dbReference type="Proteomes" id="UP001165653"/>
    </source>
</evidence>
<gene>
    <name evidence="1" type="ORF">OJ996_21910</name>
</gene>
<proteinExistence type="predicted"/>
<dbReference type="InterPro" id="IPR006549">
    <property type="entry name" value="HAD-SF_hydro_IIIA"/>
</dbReference>
<dbReference type="SUPFAM" id="SSF56784">
    <property type="entry name" value="HAD-like"/>
    <property type="match status" value="1"/>
</dbReference>
<dbReference type="NCBIfam" id="TIGR02252">
    <property type="entry name" value="DREG-2"/>
    <property type="match status" value="1"/>
</dbReference>
<dbReference type="PANTHER" id="PTHR46191:SF2">
    <property type="entry name" value="HALOACID DEHALOGENASE-LIKE HYDROLASE DOMAIN-CONTAINING PROTEIN 3"/>
    <property type="match status" value="1"/>
</dbReference>
<evidence type="ECO:0000313" key="1">
    <source>
        <dbReference type="EMBL" id="MCW1916262.1"/>
    </source>
</evidence>
<dbReference type="InterPro" id="IPR011949">
    <property type="entry name" value="HAD-SF_hydro_IA_REG-2-like"/>
</dbReference>
<dbReference type="PANTHER" id="PTHR46191">
    <property type="match status" value="1"/>
</dbReference>
<accession>A0ABT3G9E7</accession>
<dbReference type="InterPro" id="IPR006439">
    <property type="entry name" value="HAD-SF_hydro_IA"/>
</dbReference>
<dbReference type="NCBIfam" id="TIGR01549">
    <property type="entry name" value="HAD-SF-IA-v1"/>
    <property type="match status" value="1"/>
</dbReference>
<keyword evidence="2" id="KW-1185">Reference proteome</keyword>
<dbReference type="InterPro" id="IPR044924">
    <property type="entry name" value="HAD-SF_hydro_IA_REG-2-like_cap"/>
</dbReference>
<dbReference type="Gene3D" id="3.40.50.1000">
    <property type="entry name" value="HAD superfamily/HAD-like"/>
    <property type="match status" value="1"/>
</dbReference>
<organism evidence="1 2">
    <name type="scientific">Luteolibacter rhizosphaerae</name>
    <dbReference type="NCBI Taxonomy" id="2989719"/>
    <lineage>
        <taxon>Bacteria</taxon>
        <taxon>Pseudomonadati</taxon>
        <taxon>Verrucomicrobiota</taxon>
        <taxon>Verrucomicrobiia</taxon>
        <taxon>Verrucomicrobiales</taxon>
        <taxon>Verrucomicrobiaceae</taxon>
        <taxon>Luteolibacter</taxon>
    </lineage>
</organism>
<dbReference type="PRINTS" id="PR00413">
    <property type="entry name" value="HADHALOGNASE"/>
</dbReference>
<dbReference type="RefSeq" id="WP_264515833.1">
    <property type="nucleotide sequence ID" value="NZ_JAPDDR010000013.1"/>
</dbReference>
<dbReference type="GO" id="GO:0016787">
    <property type="term" value="F:hydrolase activity"/>
    <property type="evidence" value="ECO:0007669"/>
    <property type="project" value="UniProtKB-KW"/>
</dbReference>
<keyword evidence="1" id="KW-0378">Hydrolase</keyword>
<dbReference type="NCBIfam" id="TIGR01662">
    <property type="entry name" value="HAD-SF-IIIA"/>
    <property type="match status" value="1"/>
</dbReference>
<dbReference type="Proteomes" id="UP001165653">
    <property type="component" value="Unassembled WGS sequence"/>
</dbReference>
<dbReference type="Pfam" id="PF00702">
    <property type="entry name" value="Hydrolase"/>
    <property type="match status" value="1"/>
</dbReference>
<protein>
    <submittedName>
        <fullName evidence="1">HAD-IA family hydrolase</fullName>
    </submittedName>
</protein>
<name>A0ABT3G9E7_9BACT</name>
<dbReference type="Gene3D" id="1.10.150.720">
    <property type="entry name" value="Haloacid dehalogenase-like hydrolase"/>
    <property type="match status" value="1"/>
</dbReference>
<dbReference type="EMBL" id="JAPDDR010000013">
    <property type="protein sequence ID" value="MCW1916262.1"/>
    <property type="molecule type" value="Genomic_DNA"/>
</dbReference>
<reference evidence="1" key="1">
    <citation type="submission" date="2022-10" db="EMBL/GenBank/DDBJ databases">
        <title>Luteolibacter sp. GHJ8, whole genome shotgun sequencing project.</title>
        <authorList>
            <person name="Zhao G."/>
            <person name="Shen L."/>
        </authorList>
    </citation>
    <scope>NUCLEOTIDE SEQUENCE</scope>
    <source>
        <strain evidence="1">GHJ8</strain>
    </source>
</reference>
<dbReference type="NCBIfam" id="TIGR01509">
    <property type="entry name" value="HAD-SF-IA-v3"/>
    <property type="match status" value="1"/>
</dbReference>
<comment type="caution">
    <text evidence="1">The sequence shown here is derived from an EMBL/GenBank/DDBJ whole genome shotgun (WGS) entry which is preliminary data.</text>
</comment>
<dbReference type="InterPro" id="IPR023214">
    <property type="entry name" value="HAD_sf"/>
</dbReference>
<sequence length="223" mass="23640">MIRALFLDAAGTLIEPAESVAAVYARHAAAHGIPLETAGIKAAFAELFSSTGDPDWAAHPQGDAAEREWWRQLVSATLSRAADRELDSDAVAACFEALFAHYADPVAWQVFPEVPEMLASARAAGFQLAVVSNFDRRLHGILAGHGLHFDAVITSADARSRKPEPAIFQSALAALGVDAAEVLHAGDSASADLEGAARLGITARLVMRPGYALNDFLREALEL</sequence>